<feature type="domain" description="Luciferase-like" evidence="5">
    <location>
        <begin position="18"/>
        <end position="319"/>
    </location>
</feature>
<dbReference type="RefSeq" id="WP_049663222.1">
    <property type="nucleotide sequence ID" value="NZ_LFXJ01000002.1"/>
</dbReference>
<evidence type="ECO:0000256" key="2">
    <source>
        <dbReference type="ARBA" id="ARBA00022643"/>
    </source>
</evidence>
<dbReference type="GO" id="GO:0008726">
    <property type="term" value="F:alkanesulfonate monooxygenase activity"/>
    <property type="evidence" value="ECO:0007669"/>
    <property type="project" value="TreeGrafter"/>
</dbReference>
<dbReference type="AlphaFoldDB" id="A0A0K9FI50"/>
<dbReference type="EMBL" id="LFXJ01000002">
    <property type="protein sequence ID" value="KMY33877.1"/>
    <property type="molecule type" value="Genomic_DNA"/>
</dbReference>
<dbReference type="OrthoDB" id="9814695at2"/>
<dbReference type="GO" id="GO:0046306">
    <property type="term" value="P:alkanesulfonate catabolic process"/>
    <property type="evidence" value="ECO:0007669"/>
    <property type="project" value="TreeGrafter"/>
</dbReference>
<dbReference type="Gene3D" id="3.20.20.30">
    <property type="entry name" value="Luciferase-like domain"/>
    <property type="match status" value="1"/>
</dbReference>
<keyword evidence="3" id="KW-0560">Oxidoreductase</keyword>
<reference evidence="7" key="1">
    <citation type="submission" date="2015-07" db="EMBL/GenBank/DDBJ databases">
        <authorList>
            <consortium name="Consortium for Microbial Forensics and Genomics (microFORGE)"/>
            <person name="Knight B.M."/>
            <person name="Roberts D.P."/>
            <person name="Lin D."/>
            <person name="Hari K."/>
            <person name="Fletcher J."/>
            <person name="Melcher U."/>
            <person name="Blagden T."/>
            <person name="Winegar R.A."/>
        </authorList>
    </citation>
    <scope>NUCLEOTIDE SEQUENCE [LARGE SCALE GENOMIC DNA]</scope>
    <source>
        <strain evidence="7">DSM 23493</strain>
    </source>
</reference>
<organism evidence="6 7">
    <name type="scientific">Lysinibacillus xylanilyticus</name>
    <dbReference type="NCBI Taxonomy" id="582475"/>
    <lineage>
        <taxon>Bacteria</taxon>
        <taxon>Bacillati</taxon>
        <taxon>Bacillota</taxon>
        <taxon>Bacilli</taxon>
        <taxon>Bacillales</taxon>
        <taxon>Bacillaceae</taxon>
        <taxon>Lysinibacillus</taxon>
    </lineage>
</organism>
<evidence type="ECO:0000256" key="4">
    <source>
        <dbReference type="ARBA" id="ARBA00023033"/>
    </source>
</evidence>
<dbReference type="GeneID" id="96597094"/>
<name>A0A0K9FI50_9BACI</name>
<dbReference type="SUPFAM" id="SSF51679">
    <property type="entry name" value="Bacterial luciferase-like"/>
    <property type="match status" value="1"/>
</dbReference>
<protein>
    <submittedName>
        <fullName evidence="6">Alkanesulfonate monooxygenase</fullName>
    </submittedName>
</protein>
<dbReference type="Proteomes" id="UP000037326">
    <property type="component" value="Unassembled WGS sequence"/>
</dbReference>
<proteinExistence type="predicted"/>
<evidence type="ECO:0000259" key="5">
    <source>
        <dbReference type="Pfam" id="PF00296"/>
    </source>
</evidence>
<evidence type="ECO:0000313" key="7">
    <source>
        <dbReference type="Proteomes" id="UP000037326"/>
    </source>
</evidence>
<dbReference type="Pfam" id="PF00296">
    <property type="entry name" value="Bac_luciferase"/>
    <property type="match status" value="1"/>
</dbReference>
<sequence length="350" mass="39418">MEFVIWGANLAGGFLRSRIEQNTEGSFEYNKTLIKLAEKLDLNAVLFPIRYIGNIGGNGSAEEGQLDALTIAAALFAETKNIHFIAAVLPGFIHPATLAKIGSTIDVISNGRFHINLVSGWFKKEQETFGIEWINHEDRYRRSTEYLEVLKGLWSQDNFSYEGDFYTIKNATLAPKPIQKPYPPIYQGGNSEDAQVMAGAHSDVYFMNGAPLVELQKQIENVTEIAKRKGRTIKFAVNAFVIARKTSEEAFQEFQSIIDHADEEAIQQFQNRKETLGMWKNATQLSDFVANNEGFRTGLIGSYDEVMAKLQELSSIGIEKVLITFKEPLKELPEFHEHVITKLNNSIFNL</sequence>
<gene>
    <name evidence="6" type="ORF">ACZ11_02025</name>
</gene>
<keyword evidence="2" id="KW-0288">FMN</keyword>
<evidence type="ECO:0000256" key="3">
    <source>
        <dbReference type="ARBA" id="ARBA00023002"/>
    </source>
</evidence>
<accession>A0A0K9FI50</accession>
<dbReference type="PATRIC" id="fig|582475.4.peg.3964"/>
<keyword evidence="1" id="KW-0285">Flavoprotein</keyword>
<dbReference type="CDD" id="cd01094">
    <property type="entry name" value="Alkanesulfonate_monoxygenase"/>
    <property type="match status" value="1"/>
</dbReference>
<dbReference type="PANTHER" id="PTHR42847:SF4">
    <property type="entry name" value="ALKANESULFONATE MONOOXYGENASE-RELATED"/>
    <property type="match status" value="1"/>
</dbReference>
<keyword evidence="4 6" id="KW-0503">Monooxygenase</keyword>
<evidence type="ECO:0000256" key="1">
    <source>
        <dbReference type="ARBA" id="ARBA00022630"/>
    </source>
</evidence>
<dbReference type="InterPro" id="IPR011251">
    <property type="entry name" value="Luciferase-like_dom"/>
</dbReference>
<dbReference type="InterPro" id="IPR050172">
    <property type="entry name" value="SsuD_RutA_monooxygenase"/>
</dbReference>
<comment type="caution">
    <text evidence="6">The sequence shown here is derived from an EMBL/GenBank/DDBJ whole genome shotgun (WGS) entry which is preliminary data.</text>
</comment>
<dbReference type="InterPro" id="IPR036661">
    <property type="entry name" value="Luciferase-like_sf"/>
</dbReference>
<dbReference type="PANTHER" id="PTHR42847">
    <property type="entry name" value="ALKANESULFONATE MONOOXYGENASE"/>
    <property type="match status" value="1"/>
</dbReference>
<evidence type="ECO:0000313" key="6">
    <source>
        <dbReference type="EMBL" id="KMY33877.1"/>
    </source>
</evidence>